<keyword evidence="3 4" id="KW-0949">S-adenosyl-L-methionine</keyword>
<dbReference type="InterPro" id="IPR023576">
    <property type="entry name" value="UbiE/COQ5_MeTrFase_CS"/>
</dbReference>
<organism evidence="5 6">
    <name type="scientific">Liquorilactobacillus nagelii</name>
    <dbReference type="NCBI Taxonomy" id="82688"/>
    <lineage>
        <taxon>Bacteria</taxon>
        <taxon>Bacillati</taxon>
        <taxon>Bacillota</taxon>
        <taxon>Bacilli</taxon>
        <taxon>Lactobacillales</taxon>
        <taxon>Lactobacillaceae</taxon>
        <taxon>Liquorilactobacillus</taxon>
    </lineage>
</organism>
<dbReference type="PANTHER" id="PTHR43591">
    <property type="entry name" value="METHYLTRANSFERASE"/>
    <property type="match status" value="1"/>
</dbReference>
<keyword evidence="4" id="KW-0474">Menaquinone biosynthesis</keyword>
<dbReference type="Gene3D" id="3.40.50.150">
    <property type="entry name" value="Vaccinia Virus protein VP39"/>
    <property type="match status" value="1"/>
</dbReference>
<dbReference type="GO" id="GO:0043770">
    <property type="term" value="F:demethylmenaquinone methyltransferase activity"/>
    <property type="evidence" value="ECO:0007669"/>
    <property type="project" value="UniProtKB-UniRule"/>
</dbReference>
<dbReference type="NCBIfam" id="TIGR01934">
    <property type="entry name" value="MenG_MenH_UbiE"/>
    <property type="match status" value="1"/>
</dbReference>
<keyword evidence="6" id="KW-1185">Reference proteome</keyword>
<dbReference type="Proteomes" id="UP000324497">
    <property type="component" value="Chromosome"/>
</dbReference>
<evidence type="ECO:0000256" key="4">
    <source>
        <dbReference type="HAMAP-Rule" id="MF_01813"/>
    </source>
</evidence>
<evidence type="ECO:0000313" key="6">
    <source>
        <dbReference type="Proteomes" id="UP000324497"/>
    </source>
</evidence>
<comment type="pathway">
    <text evidence="4">Quinol/quinone metabolism; menaquinone biosynthesis; menaquinol from 1,4-dihydroxy-2-naphthoate: step 2/2.</text>
</comment>
<dbReference type="UniPathway" id="UPA00079">
    <property type="reaction ID" value="UER00169"/>
</dbReference>
<dbReference type="PROSITE" id="PS01184">
    <property type="entry name" value="UBIE_2"/>
    <property type="match status" value="1"/>
</dbReference>
<feature type="binding site" evidence="4">
    <location>
        <begin position="110"/>
        <end position="111"/>
    </location>
    <ligand>
        <name>S-adenosyl-L-methionine</name>
        <dbReference type="ChEBI" id="CHEBI:59789"/>
    </ligand>
</feature>
<dbReference type="HAMAP" id="MF_01813">
    <property type="entry name" value="MenG_UbiE_methyltr"/>
    <property type="match status" value="1"/>
</dbReference>
<dbReference type="InterPro" id="IPR004033">
    <property type="entry name" value="UbiE/COQ5_MeTrFase"/>
</dbReference>
<dbReference type="SUPFAM" id="SSF53335">
    <property type="entry name" value="S-adenosyl-L-methionine-dependent methyltransferases"/>
    <property type="match status" value="1"/>
</dbReference>
<keyword evidence="2 4" id="KW-0808">Transferase</keyword>
<evidence type="ECO:0000256" key="3">
    <source>
        <dbReference type="ARBA" id="ARBA00022691"/>
    </source>
</evidence>
<dbReference type="GO" id="GO:0032259">
    <property type="term" value="P:methylation"/>
    <property type="evidence" value="ECO:0007669"/>
    <property type="project" value="UniProtKB-KW"/>
</dbReference>
<accession>A0A3Q8CN11</accession>
<feature type="binding site" evidence="4">
    <location>
        <position position="61"/>
    </location>
    <ligand>
        <name>S-adenosyl-L-methionine</name>
        <dbReference type="ChEBI" id="CHEBI:59789"/>
    </ligand>
</feature>
<comment type="caution">
    <text evidence="4">Lacks conserved residue(s) required for the propagation of feature annotation.</text>
</comment>
<dbReference type="InterPro" id="IPR029063">
    <property type="entry name" value="SAM-dependent_MTases_sf"/>
</dbReference>
<dbReference type="Pfam" id="PF01209">
    <property type="entry name" value="Ubie_methyltran"/>
    <property type="match status" value="1"/>
</dbReference>
<evidence type="ECO:0000313" key="5">
    <source>
        <dbReference type="EMBL" id="AUJ32980.1"/>
    </source>
</evidence>
<comment type="catalytic activity">
    <reaction evidence="4">
        <text>a 2-demethylmenaquinol + S-adenosyl-L-methionine = a menaquinol + S-adenosyl-L-homocysteine + H(+)</text>
        <dbReference type="Rhea" id="RHEA:42640"/>
        <dbReference type="Rhea" id="RHEA-COMP:9539"/>
        <dbReference type="Rhea" id="RHEA-COMP:9563"/>
        <dbReference type="ChEBI" id="CHEBI:15378"/>
        <dbReference type="ChEBI" id="CHEBI:18151"/>
        <dbReference type="ChEBI" id="CHEBI:55437"/>
        <dbReference type="ChEBI" id="CHEBI:57856"/>
        <dbReference type="ChEBI" id="CHEBI:59789"/>
        <dbReference type="EC" id="2.1.1.163"/>
    </reaction>
</comment>
<keyword evidence="1 4" id="KW-0489">Methyltransferase</keyword>
<evidence type="ECO:0000256" key="2">
    <source>
        <dbReference type="ARBA" id="ARBA00022679"/>
    </source>
</evidence>
<comment type="function">
    <text evidence="4">Methyltransferase required for the conversion of demethylmenaquinol (DMKH2) to menaquinol (MKH2).</text>
</comment>
<dbReference type="EC" id="2.1.1.163" evidence="4"/>
<dbReference type="NCBIfam" id="NF001243">
    <property type="entry name" value="PRK00216.1-4"/>
    <property type="match status" value="1"/>
</dbReference>
<dbReference type="PROSITE" id="PS51608">
    <property type="entry name" value="SAM_MT_UBIE"/>
    <property type="match status" value="1"/>
</dbReference>
<dbReference type="NCBIfam" id="NF001244">
    <property type="entry name" value="PRK00216.1-5"/>
    <property type="match status" value="1"/>
</dbReference>
<gene>
    <name evidence="4" type="primary">menG</name>
    <name evidence="5" type="ORF">BSQ50_10770</name>
</gene>
<dbReference type="GO" id="GO:0009234">
    <property type="term" value="P:menaquinone biosynthetic process"/>
    <property type="evidence" value="ECO:0007669"/>
    <property type="project" value="UniProtKB-UniRule"/>
</dbReference>
<dbReference type="RefSeq" id="WP_148127198.1">
    <property type="nucleotide sequence ID" value="NZ_CP018180.1"/>
</dbReference>
<protein>
    <recommendedName>
        <fullName evidence="4">Demethylmenaquinone methyltransferase</fullName>
        <ecNumber evidence="4">2.1.1.163</ecNumber>
    </recommendedName>
</protein>
<dbReference type="AlphaFoldDB" id="A0A3Q8CN11"/>
<sequence>MGITNPTPPTKVKELFDRLAPNYDQMNNVITLGIQNSWRKQTMNYLRLPVNAQVLDLCCGTGHWTLDLARATNDTSRITGLDFSPQMLELAKAKLANSNLQSKVRLLQGDAMKLPFADNSFDLVTIGFGLRNVHDAQQVLREMTRVTRPGGQVVCLETSQPQGGILKMGWKMYFSLVPWVAKLCGNQRQDYRYLQKTAEKFPTAPRLAKLFQEAGLAKVEYHYFTFGAGALHFGTKIR</sequence>
<comment type="similarity">
    <text evidence="4">Belongs to the class I-like SAM-binding methyltransferase superfamily. MenG/UbiE family.</text>
</comment>
<name>A0A3Q8CN11_9LACO</name>
<dbReference type="EMBL" id="CP018180">
    <property type="protein sequence ID" value="AUJ32980.1"/>
    <property type="molecule type" value="Genomic_DNA"/>
</dbReference>
<dbReference type="KEGG" id="lng:BSQ50_10770"/>
<proteinExistence type="inferred from homology"/>
<feature type="binding site" evidence="4">
    <location>
        <position position="82"/>
    </location>
    <ligand>
        <name>S-adenosyl-L-methionine</name>
        <dbReference type="ChEBI" id="CHEBI:59789"/>
    </ligand>
</feature>
<dbReference type="CDD" id="cd02440">
    <property type="entry name" value="AdoMet_MTases"/>
    <property type="match status" value="1"/>
</dbReference>
<reference evidence="5 6" key="1">
    <citation type="submission" date="2016-11" db="EMBL/GenBank/DDBJ databases">
        <title>Interaction between Lactobacillus species and yeast in water kefir.</title>
        <authorList>
            <person name="Behr J."/>
            <person name="Xu D."/>
            <person name="Vogel R.F."/>
        </authorList>
    </citation>
    <scope>NUCLEOTIDE SEQUENCE [LARGE SCALE GENOMIC DNA]</scope>
    <source>
        <strain evidence="5 6">TMW 1.1827</strain>
    </source>
</reference>
<dbReference type="PANTHER" id="PTHR43591:SF24">
    <property type="entry name" value="2-METHOXY-6-POLYPRENYL-1,4-BENZOQUINOL METHYLASE, MITOCHONDRIAL"/>
    <property type="match status" value="1"/>
</dbReference>
<evidence type="ECO:0000256" key="1">
    <source>
        <dbReference type="ARBA" id="ARBA00022603"/>
    </source>
</evidence>